<dbReference type="InterPro" id="IPR036890">
    <property type="entry name" value="HATPase_C_sf"/>
</dbReference>
<evidence type="ECO:0000256" key="5">
    <source>
        <dbReference type="ARBA" id="ARBA00022553"/>
    </source>
</evidence>
<keyword evidence="7" id="KW-0812">Transmembrane</keyword>
<dbReference type="SUPFAM" id="SSF103190">
    <property type="entry name" value="Sensory domain-like"/>
    <property type="match status" value="1"/>
</dbReference>
<dbReference type="OrthoDB" id="9792686at2"/>
<dbReference type="InterPro" id="IPR039506">
    <property type="entry name" value="SPOB_a"/>
</dbReference>
<keyword evidence="10" id="KW-0067">ATP-binding</keyword>
<dbReference type="PANTHER" id="PTHR43547">
    <property type="entry name" value="TWO-COMPONENT HISTIDINE KINASE"/>
    <property type="match status" value="1"/>
</dbReference>
<comment type="caution">
    <text evidence="14">The sequence shown here is derived from an EMBL/GenBank/DDBJ whole genome shotgun (WGS) entry which is preliminary data.</text>
</comment>
<evidence type="ECO:0000256" key="9">
    <source>
        <dbReference type="ARBA" id="ARBA00022777"/>
    </source>
</evidence>
<evidence type="ECO:0000256" key="2">
    <source>
        <dbReference type="ARBA" id="ARBA00004651"/>
    </source>
</evidence>
<evidence type="ECO:0000256" key="13">
    <source>
        <dbReference type="ARBA" id="ARBA00023136"/>
    </source>
</evidence>
<accession>A0A165ZAG0</accession>
<evidence type="ECO:0000256" key="1">
    <source>
        <dbReference type="ARBA" id="ARBA00000085"/>
    </source>
</evidence>
<dbReference type="EMBL" id="LWBR01000001">
    <property type="protein sequence ID" value="KZN98046.1"/>
    <property type="molecule type" value="Genomic_DNA"/>
</dbReference>
<keyword evidence="6" id="KW-0808">Transferase</keyword>
<dbReference type="Gene3D" id="1.10.287.130">
    <property type="match status" value="1"/>
</dbReference>
<dbReference type="PANTHER" id="PTHR43547:SF10">
    <property type="entry name" value="SENSOR HISTIDINE KINASE DCUS"/>
    <property type="match status" value="1"/>
</dbReference>
<keyword evidence="9 14" id="KW-0418">Kinase</keyword>
<evidence type="ECO:0000313" key="15">
    <source>
        <dbReference type="Proteomes" id="UP000076476"/>
    </source>
</evidence>
<keyword evidence="4" id="KW-1003">Cell membrane</keyword>
<keyword evidence="5" id="KW-0597">Phosphoprotein</keyword>
<dbReference type="STRING" id="33936.AZI98_00455"/>
<dbReference type="SMART" id="SM00387">
    <property type="entry name" value="HATPase_c"/>
    <property type="match status" value="1"/>
</dbReference>
<dbReference type="Gene3D" id="3.30.450.20">
    <property type="entry name" value="PAS domain"/>
    <property type="match status" value="2"/>
</dbReference>
<dbReference type="InterPro" id="IPR035965">
    <property type="entry name" value="PAS-like_dom_sf"/>
</dbReference>
<dbReference type="SUPFAM" id="SSF55874">
    <property type="entry name" value="ATPase domain of HSP90 chaperone/DNA topoisomerase II/histidine kinase"/>
    <property type="match status" value="1"/>
</dbReference>
<dbReference type="InterPro" id="IPR033463">
    <property type="entry name" value="sCache_3"/>
</dbReference>
<dbReference type="Proteomes" id="UP000076476">
    <property type="component" value="Unassembled WGS sequence"/>
</dbReference>
<evidence type="ECO:0000256" key="7">
    <source>
        <dbReference type="ARBA" id="ARBA00022692"/>
    </source>
</evidence>
<protein>
    <recommendedName>
        <fullName evidence="3">histidine kinase</fullName>
        <ecNumber evidence="3">2.7.13.3</ecNumber>
    </recommendedName>
</protein>
<gene>
    <name evidence="14" type="ORF">AZI98_00455</name>
</gene>
<dbReference type="InterPro" id="IPR000014">
    <property type="entry name" value="PAS"/>
</dbReference>
<keyword evidence="13" id="KW-0472">Membrane</keyword>
<evidence type="ECO:0000256" key="4">
    <source>
        <dbReference type="ARBA" id="ARBA00022475"/>
    </source>
</evidence>
<dbReference type="InterPro" id="IPR004358">
    <property type="entry name" value="Sig_transdc_His_kin-like_C"/>
</dbReference>
<dbReference type="Pfam" id="PF14689">
    <property type="entry name" value="SPOB_a"/>
    <property type="match status" value="1"/>
</dbReference>
<dbReference type="InterPro" id="IPR013767">
    <property type="entry name" value="PAS_fold"/>
</dbReference>
<dbReference type="PROSITE" id="PS50109">
    <property type="entry name" value="HIS_KIN"/>
    <property type="match status" value="1"/>
</dbReference>
<name>A0A164BPJ2_9BACI</name>
<accession>A0A164BPJ2</accession>
<keyword evidence="15" id="KW-1185">Reference proteome</keyword>
<dbReference type="InterPro" id="IPR003594">
    <property type="entry name" value="HATPase_dom"/>
</dbReference>
<dbReference type="InterPro" id="IPR005467">
    <property type="entry name" value="His_kinase_dom"/>
</dbReference>
<evidence type="ECO:0000256" key="10">
    <source>
        <dbReference type="ARBA" id="ARBA00022840"/>
    </source>
</evidence>
<dbReference type="SUPFAM" id="SSF55890">
    <property type="entry name" value="Sporulation response regulatory protein Spo0B"/>
    <property type="match status" value="1"/>
</dbReference>
<dbReference type="InterPro" id="IPR016120">
    <property type="entry name" value="Sig_transdc_His_kin_SpoOB"/>
</dbReference>
<evidence type="ECO:0000313" key="14">
    <source>
        <dbReference type="EMBL" id="KZN98046.1"/>
    </source>
</evidence>
<dbReference type="GO" id="GO:0005886">
    <property type="term" value="C:plasma membrane"/>
    <property type="evidence" value="ECO:0007669"/>
    <property type="project" value="UniProtKB-SubCell"/>
</dbReference>
<dbReference type="GeneID" id="301124832"/>
<dbReference type="GO" id="GO:0005524">
    <property type="term" value="F:ATP binding"/>
    <property type="evidence" value="ECO:0007669"/>
    <property type="project" value="UniProtKB-KW"/>
</dbReference>
<keyword evidence="12" id="KW-0902">Two-component regulatory system</keyword>
<dbReference type="PRINTS" id="PR00344">
    <property type="entry name" value="BCTRLSENSOR"/>
</dbReference>
<comment type="catalytic activity">
    <reaction evidence="1">
        <text>ATP + protein L-histidine = ADP + protein N-phospho-L-histidine.</text>
        <dbReference type="EC" id="2.7.13.3"/>
    </reaction>
</comment>
<dbReference type="Pfam" id="PF17203">
    <property type="entry name" value="sCache_3_2"/>
    <property type="match status" value="1"/>
</dbReference>
<dbReference type="SUPFAM" id="SSF55785">
    <property type="entry name" value="PYP-like sensor domain (PAS domain)"/>
    <property type="match status" value="1"/>
</dbReference>
<dbReference type="GO" id="GO:0000155">
    <property type="term" value="F:phosphorelay sensor kinase activity"/>
    <property type="evidence" value="ECO:0007669"/>
    <property type="project" value="InterPro"/>
</dbReference>
<sequence>MKRLPIIWKITGLIFIIVFLSLFFGGLFIVNEYLNQKEEELKQQSILAARTVAALPEVRNGLNGSLKDRQLIPSMIERLQIINGTEYIVVLDMDRTRLSHPVKSLIGTKSEGEDEGPAFAEHTYTSKANGEIGTVIRAFVPVMNKEHKQVGVVIAAYKLPSLYELLANLKSQIFSISFLVLLLGGLGAWLLARHIKKQMFHLEPFEIAKMLVERTETFNAMHEGVIAIDKNERITIFNDRAKQMMGIEGDVIGKPIRDVISDTRLPEILVIDRPIYNKELQVRNLSILSNRIPIRVNNETVGAVAIFQDRTEIKKLAEELTGVKAFVHALRVQNHEHMNKLHTIAGLIQLGHKEKALEYVFKITEEQEELTNFLTEHIKDESISGLLLSKISRGKELGIKVVIDRNSHLERFPKNIDHNDLVIIIGNLIENAFDAFQESTDPDKEIFVSIDQNKEICTILVEDNGPGIDDSVLPNIFEKGFSTKNKQNHGIGLYLVKQIVDRANGHIQVESQKGMGTTFIITFDM</sequence>
<evidence type="ECO:0000256" key="11">
    <source>
        <dbReference type="ARBA" id="ARBA00022989"/>
    </source>
</evidence>
<organism evidence="14 15">
    <name type="scientific">Aeribacillus pallidus</name>
    <dbReference type="NCBI Taxonomy" id="33936"/>
    <lineage>
        <taxon>Bacteria</taxon>
        <taxon>Bacillati</taxon>
        <taxon>Bacillota</taxon>
        <taxon>Bacilli</taxon>
        <taxon>Bacillales</taxon>
        <taxon>Bacillaceae</taxon>
        <taxon>Aeribacillus</taxon>
    </lineage>
</organism>
<evidence type="ECO:0000256" key="6">
    <source>
        <dbReference type="ARBA" id="ARBA00022679"/>
    </source>
</evidence>
<dbReference type="InterPro" id="IPR029151">
    <property type="entry name" value="Sensor-like_sf"/>
</dbReference>
<evidence type="ECO:0000256" key="3">
    <source>
        <dbReference type="ARBA" id="ARBA00012438"/>
    </source>
</evidence>
<proteinExistence type="predicted"/>
<evidence type="ECO:0000256" key="8">
    <source>
        <dbReference type="ARBA" id="ARBA00022741"/>
    </source>
</evidence>
<dbReference type="AlphaFoldDB" id="A0A164BPJ2"/>
<dbReference type="SMART" id="SM00091">
    <property type="entry name" value="PAS"/>
    <property type="match status" value="1"/>
</dbReference>
<dbReference type="RefSeq" id="WP_063386326.1">
    <property type="nucleotide sequence ID" value="NZ_LVHY01000011.1"/>
</dbReference>
<keyword evidence="11" id="KW-1133">Transmembrane helix</keyword>
<dbReference type="Pfam" id="PF02518">
    <property type="entry name" value="HATPase_c"/>
    <property type="match status" value="1"/>
</dbReference>
<dbReference type="Pfam" id="PF00989">
    <property type="entry name" value="PAS"/>
    <property type="match status" value="1"/>
</dbReference>
<dbReference type="EC" id="2.7.13.3" evidence="3"/>
<reference evidence="14 15" key="1">
    <citation type="submission" date="2016-04" db="EMBL/GenBank/DDBJ databases">
        <title>Draft genome sequence of Aeribacillus pallidus 8m3 from petroleum reservoir.</title>
        <authorList>
            <person name="Poltaraus A.B."/>
            <person name="Nazina T.N."/>
            <person name="Tourova T.P."/>
            <person name="Malakho S.M."/>
            <person name="Korshunova A.V."/>
            <person name="Sokolova D.S."/>
        </authorList>
    </citation>
    <scope>NUCLEOTIDE SEQUENCE [LARGE SCALE GENOMIC DNA]</scope>
    <source>
        <strain evidence="14 15">8m3</strain>
    </source>
</reference>
<dbReference type="Gene3D" id="3.30.565.10">
    <property type="entry name" value="Histidine kinase-like ATPase, C-terminal domain"/>
    <property type="match status" value="1"/>
</dbReference>
<dbReference type="CDD" id="cd00130">
    <property type="entry name" value="PAS"/>
    <property type="match status" value="1"/>
</dbReference>
<evidence type="ECO:0000256" key="12">
    <source>
        <dbReference type="ARBA" id="ARBA00023012"/>
    </source>
</evidence>
<dbReference type="GO" id="GO:0006355">
    <property type="term" value="P:regulation of DNA-templated transcription"/>
    <property type="evidence" value="ECO:0007669"/>
    <property type="project" value="InterPro"/>
</dbReference>
<keyword evidence="8" id="KW-0547">Nucleotide-binding</keyword>
<comment type="subcellular location">
    <subcellularLocation>
        <location evidence="2">Cell membrane</location>
        <topology evidence="2">Multi-pass membrane protein</topology>
    </subcellularLocation>
</comment>